<proteinExistence type="inferred from homology"/>
<comment type="caution">
    <text evidence="7">The sequence shown here is derived from an EMBL/GenBank/DDBJ whole genome shotgun (WGS) entry which is preliminary data.</text>
</comment>
<accession>A0AAD2JLA8</accession>
<dbReference type="InterPro" id="IPR000719">
    <property type="entry name" value="Prot_kinase_dom"/>
</dbReference>
<evidence type="ECO:0000259" key="6">
    <source>
        <dbReference type="PROSITE" id="PS50011"/>
    </source>
</evidence>
<evidence type="ECO:0000256" key="2">
    <source>
        <dbReference type="ARBA" id="ARBA00022840"/>
    </source>
</evidence>
<evidence type="ECO:0000313" key="8">
    <source>
        <dbReference type="Proteomes" id="UP001295423"/>
    </source>
</evidence>
<evidence type="ECO:0000256" key="4">
    <source>
        <dbReference type="RuleBase" id="RU000304"/>
    </source>
</evidence>
<dbReference type="Proteomes" id="UP001295423">
    <property type="component" value="Unassembled WGS sequence"/>
</dbReference>
<dbReference type="InterPro" id="IPR017441">
    <property type="entry name" value="Protein_kinase_ATP_BS"/>
</dbReference>
<dbReference type="PROSITE" id="PS00107">
    <property type="entry name" value="PROTEIN_KINASE_ATP"/>
    <property type="match status" value="1"/>
</dbReference>
<dbReference type="Gene3D" id="1.10.510.10">
    <property type="entry name" value="Transferase(Phosphotransferase) domain 1"/>
    <property type="match status" value="1"/>
</dbReference>
<dbReference type="GO" id="GO:0044773">
    <property type="term" value="P:mitotic DNA damage checkpoint signaling"/>
    <property type="evidence" value="ECO:0007669"/>
    <property type="project" value="TreeGrafter"/>
</dbReference>
<evidence type="ECO:0000256" key="3">
    <source>
        <dbReference type="PROSITE-ProRule" id="PRU10141"/>
    </source>
</evidence>
<comment type="similarity">
    <text evidence="4">Belongs to the protein kinase superfamily.</text>
</comment>
<dbReference type="InterPro" id="IPR008271">
    <property type="entry name" value="Ser/Thr_kinase_AS"/>
</dbReference>
<keyword evidence="4" id="KW-0808">Transferase</keyword>
<keyword evidence="4" id="KW-0723">Serine/threonine-protein kinase</keyword>
<feature type="binding site" evidence="3">
    <location>
        <position position="53"/>
    </location>
    <ligand>
        <name>ATP</name>
        <dbReference type="ChEBI" id="CHEBI:30616"/>
    </ligand>
</feature>
<feature type="region of interest" description="Disordered" evidence="5">
    <location>
        <begin position="335"/>
        <end position="364"/>
    </location>
</feature>
<feature type="domain" description="Protein kinase" evidence="6">
    <location>
        <begin position="25"/>
        <end position="305"/>
    </location>
</feature>
<protein>
    <recommendedName>
        <fullName evidence="6">Protein kinase domain-containing protein</fullName>
    </recommendedName>
</protein>
<keyword evidence="1 3" id="KW-0547">Nucleotide-binding</keyword>
<dbReference type="Pfam" id="PF00069">
    <property type="entry name" value="Pkinase"/>
    <property type="match status" value="1"/>
</dbReference>
<gene>
    <name evidence="7" type="ORF">CYCCA115_LOCUS18966</name>
</gene>
<dbReference type="AlphaFoldDB" id="A0AAD2JLA8"/>
<evidence type="ECO:0000313" key="7">
    <source>
        <dbReference type="EMBL" id="CAJ1960953.1"/>
    </source>
</evidence>
<dbReference type="PROSITE" id="PS50011">
    <property type="entry name" value="PROTEIN_KINASE_DOM"/>
    <property type="match status" value="1"/>
</dbReference>
<reference evidence="7" key="1">
    <citation type="submission" date="2023-08" db="EMBL/GenBank/DDBJ databases">
        <authorList>
            <person name="Audoor S."/>
            <person name="Bilcke G."/>
        </authorList>
    </citation>
    <scope>NUCLEOTIDE SEQUENCE</scope>
</reference>
<dbReference type="PANTHER" id="PTHR44167">
    <property type="entry name" value="OVARIAN-SPECIFIC SERINE/THREONINE-PROTEIN KINASE LOK-RELATED"/>
    <property type="match status" value="1"/>
</dbReference>
<dbReference type="GO" id="GO:0005634">
    <property type="term" value="C:nucleus"/>
    <property type="evidence" value="ECO:0007669"/>
    <property type="project" value="TreeGrafter"/>
</dbReference>
<evidence type="ECO:0000256" key="5">
    <source>
        <dbReference type="SAM" id="MobiDB-lite"/>
    </source>
</evidence>
<keyword evidence="2 3" id="KW-0067">ATP-binding</keyword>
<sequence>MTTEKRISVFLQANMSSGSLPLATYHRAESLGAGTYGSVVTVYNDDGENFALKMFDQDGDDQDNVGTSIGALRELTILRLFRGENAHPNIVEMYDVQTGFEEEEGAGTGGAMAMAMPIFPRGSLEDSIASFPNKKAKIAIAYGLLSAVAHLHENGIIHRDIKSDNILLHDAEDGSLQAVLIDFSLAKLIDPKAIITDATGESSSQIETEMTHTASIGTPTYRAPEVIAEKGYGLPSDLWSVGVCLLELLCGKCLEADKDKNAIKLIEDGLNTLPDAPFPNLIRRLLQKEPEKRIAAREALDAPVFKKFDFEPHERTFVRLNINEAMPLENDPNAAAAALQAGSKENRPVENKSKGNKKQSKMDPSLAKRFKLIRQICDSMEWKSPMTAQAALMYSIAMSELDDVDDTANSQALLDCIVLAHKFFELELTDLNELSEASKRFESWDIDEYADNEGTIFMMLDFCLLPRYSL</sequence>
<dbReference type="InterPro" id="IPR011009">
    <property type="entry name" value="Kinase-like_dom_sf"/>
</dbReference>
<dbReference type="GO" id="GO:0005524">
    <property type="term" value="F:ATP binding"/>
    <property type="evidence" value="ECO:0007669"/>
    <property type="project" value="UniProtKB-UniRule"/>
</dbReference>
<keyword evidence="4" id="KW-0418">Kinase</keyword>
<organism evidence="7 8">
    <name type="scientific">Cylindrotheca closterium</name>
    <dbReference type="NCBI Taxonomy" id="2856"/>
    <lineage>
        <taxon>Eukaryota</taxon>
        <taxon>Sar</taxon>
        <taxon>Stramenopiles</taxon>
        <taxon>Ochrophyta</taxon>
        <taxon>Bacillariophyta</taxon>
        <taxon>Bacillariophyceae</taxon>
        <taxon>Bacillariophycidae</taxon>
        <taxon>Bacillariales</taxon>
        <taxon>Bacillariaceae</taxon>
        <taxon>Cylindrotheca</taxon>
    </lineage>
</organism>
<dbReference type="SUPFAM" id="SSF56112">
    <property type="entry name" value="Protein kinase-like (PK-like)"/>
    <property type="match status" value="1"/>
</dbReference>
<evidence type="ECO:0000256" key="1">
    <source>
        <dbReference type="ARBA" id="ARBA00022741"/>
    </source>
</evidence>
<dbReference type="GO" id="GO:0004674">
    <property type="term" value="F:protein serine/threonine kinase activity"/>
    <property type="evidence" value="ECO:0007669"/>
    <property type="project" value="UniProtKB-KW"/>
</dbReference>
<dbReference type="PANTHER" id="PTHR44167:SF30">
    <property type="entry name" value="PHOSPHORYLASE KINASE"/>
    <property type="match status" value="1"/>
</dbReference>
<dbReference type="SMART" id="SM00220">
    <property type="entry name" value="S_TKc"/>
    <property type="match status" value="1"/>
</dbReference>
<keyword evidence="8" id="KW-1185">Reference proteome</keyword>
<dbReference type="EMBL" id="CAKOGP040002080">
    <property type="protein sequence ID" value="CAJ1960953.1"/>
    <property type="molecule type" value="Genomic_DNA"/>
</dbReference>
<dbReference type="PROSITE" id="PS00108">
    <property type="entry name" value="PROTEIN_KINASE_ST"/>
    <property type="match status" value="1"/>
</dbReference>
<feature type="compositionally biased region" description="Basic and acidic residues" evidence="5">
    <location>
        <begin position="344"/>
        <end position="353"/>
    </location>
</feature>
<name>A0AAD2JLA8_9STRA</name>
<dbReference type="Gene3D" id="3.30.200.20">
    <property type="entry name" value="Phosphorylase Kinase, domain 1"/>
    <property type="match status" value="1"/>
</dbReference>